<keyword evidence="2" id="KW-0547">Nucleotide-binding</keyword>
<evidence type="ECO:0000256" key="5">
    <source>
        <dbReference type="NCBIfam" id="TIGR01378"/>
    </source>
</evidence>
<dbReference type="Pfam" id="PF04265">
    <property type="entry name" value="TPK_B1_binding"/>
    <property type="match status" value="1"/>
</dbReference>
<sequence length="213" mass="23679">MQSQISIICSGGQLGKWALPYINQEHYLIGADRGAQFLIENGFTPNIAIGDFDSVTKEQYDSIQQKSMEILSFDAIDKDYTDTELSFLHAIERGSTEIILLGGLGTRFDHSLGNIQLLSLALHKGIKACLIDAHNRIRLMHDTLIIQRDHYHYISLLPYSEIVTGITLEGFKYPLYDATIKKGESIGVSNELIDDAATIHIATGQLLVIQSND</sequence>
<dbReference type="InterPro" id="IPR036371">
    <property type="entry name" value="TPK_B1-bd_sf"/>
</dbReference>
<dbReference type="Gene3D" id="3.40.50.10240">
    <property type="entry name" value="Thiamin pyrophosphokinase, catalytic domain"/>
    <property type="match status" value="1"/>
</dbReference>
<evidence type="ECO:0000256" key="3">
    <source>
        <dbReference type="ARBA" id="ARBA00022777"/>
    </source>
</evidence>
<dbReference type="GO" id="GO:0016301">
    <property type="term" value="F:kinase activity"/>
    <property type="evidence" value="ECO:0007669"/>
    <property type="project" value="UniProtKB-KW"/>
</dbReference>
<dbReference type="EMBL" id="CP097899">
    <property type="protein sequence ID" value="URN93928.1"/>
    <property type="molecule type" value="Genomic_DNA"/>
</dbReference>
<dbReference type="GO" id="GO:0030975">
    <property type="term" value="F:thiamine binding"/>
    <property type="evidence" value="ECO:0007669"/>
    <property type="project" value="InterPro"/>
</dbReference>
<accession>A0A9J6ZDD2</accession>
<dbReference type="PANTHER" id="PTHR41299">
    <property type="entry name" value="THIAMINE PYROPHOSPHOKINASE"/>
    <property type="match status" value="1"/>
</dbReference>
<dbReference type="InterPro" id="IPR007371">
    <property type="entry name" value="TPK_catalytic"/>
</dbReference>
<evidence type="ECO:0000259" key="6">
    <source>
        <dbReference type="SMART" id="SM00983"/>
    </source>
</evidence>
<dbReference type="SUPFAM" id="SSF63862">
    <property type="entry name" value="Thiamin pyrophosphokinase, substrate-binding domain"/>
    <property type="match status" value="1"/>
</dbReference>
<reference evidence="7" key="1">
    <citation type="submission" date="2022-05" db="EMBL/GenBank/DDBJ databases">
        <title>Novel bacterial taxa in a minimal lignocellulolytic consortium and its capacity to transform plastics disclosed by genome-resolved metagenomics.</title>
        <authorList>
            <person name="Rodriguez C.A.D."/>
            <person name="Diaz-Garcia L."/>
            <person name="Herrera K."/>
            <person name="Tarazona N.A."/>
            <person name="Sproer C."/>
            <person name="Overmann J."/>
            <person name="Jimenez D.J."/>
        </authorList>
    </citation>
    <scope>NUCLEOTIDE SEQUENCE</scope>
    <source>
        <strain evidence="7">MAG5</strain>
    </source>
</reference>
<dbReference type="GO" id="GO:0005524">
    <property type="term" value="F:ATP binding"/>
    <property type="evidence" value="ECO:0007669"/>
    <property type="project" value="UniProtKB-KW"/>
</dbReference>
<organism evidence="7 8">
    <name type="scientific">Candidatus Pristimantibacillus lignocellulolyticus</name>
    <dbReference type="NCBI Taxonomy" id="2994561"/>
    <lineage>
        <taxon>Bacteria</taxon>
        <taxon>Bacillati</taxon>
        <taxon>Bacillota</taxon>
        <taxon>Bacilli</taxon>
        <taxon>Bacillales</taxon>
        <taxon>Paenibacillaceae</taxon>
        <taxon>Candidatus Pristimantibacillus</taxon>
    </lineage>
</organism>
<evidence type="ECO:0000256" key="2">
    <source>
        <dbReference type="ARBA" id="ARBA00022741"/>
    </source>
</evidence>
<evidence type="ECO:0000256" key="1">
    <source>
        <dbReference type="ARBA" id="ARBA00022679"/>
    </source>
</evidence>
<name>A0A9J6ZDD2_9BACL</name>
<dbReference type="PANTHER" id="PTHR41299:SF1">
    <property type="entry name" value="THIAMINE PYROPHOSPHOKINASE"/>
    <property type="match status" value="1"/>
</dbReference>
<dbReference type="Proteomes" id="UP001056756">
    <property type="component" value="Chromosome"/>
</dbReference>
<dbReference type="InterPro" id="IPR036759">
    <property type="entry name" value="TPK_catalytic_sf"/>
</dbReference>
<dbReference type="KEGG" id="plig:NAG76_19185"/>
<evidence type="ECO:0000313" key="8">
    <source>
        <dbReference type="Proteomes" id="UP001056756"/>
    </source>
</evidence>
<dbReference type="SUPFAM" id="SSF63999">
    <property type="entry name" value="Thiamin pyrophosphokinase, catalytic domain"/>
    <property type="match status" value="1"/>
</dbReference>
<dbReference type="GO" id="GO:0009229">
    <property type="term" value="P:thiamine diphosphate biosynthetic process"/>
    <property type="evidence" value="ECO:0007669"/>
    <property type="project" value="InterPro"/>
</dbReference>
<dbReference type="InterPro" id="IPR053149">
    <property type="entry name" value="TPK"/>
</dbReference>
<dbReference type="NCBIfam" id="TIGR01378">
    <property type="entry name" value="thi_PPkinase"/>
    <property type="match status" value="1"/>
</dbReference>
<evidence type="ECO:0000256" key="4">
    <source>
        <dbReference type="ARBA" id="ARBA00022840"/>
    </source>
</evidence>
<evidence type="ECO:0000313" key="7">
    <source>
        <dbReference type="EMBL" id="URN93928.1"/>
    </source>
</evidence>
<dbReference type="InterPro" id="IPR007373">
    <property type="entry name" value="Thiamin_PyroPKinase_B1-bd"/>
</dbReference>
<keyword evidence="3" id="KW-0418">Kinase</keyword>
<keyword evidence="1 7" id="KW-0808">Transferase</keyword>
<dbReference type="EC" id="2.7.6.2" evidence="5"/>
<dbReference type="GO" id="GO:0006772">
    <property type="term" value="P:thiamine metabolic process"/>
    <property type="evidence" value="ECO:0007669"/>
    <property type="project" value="UniProtKB-UniRule"/>
</dbReference>
<dbReference type="InterPro" id="IPR006282">
    <property type="entry name" value="Thi_PPkinase"/>
</dbReference>
<dbReference type="CDD" id="cd07995">
    <property type="entry name" value="TPK"/>
    <property type="match status" value="1"/>
</dbReference>
<keyword evidence="4" id="KW-0067">ATP-binding</keyword>
<feature type="domain" description="Thiamin pyrophosphokinase thiamin-binding" evidence="6">
    <location>
        <begin position="141"/>
        <end position="207"/>
    </location>
</feature>
<protein>
    <recommendedName>
        <fullName evidence="5">Thiamine diphosphokinase</fullName>
        <ecNumber evidence="5">2.7.6.2</ecNumber>
    </recommendedName>
</protein>
<dbReference type="GO" id="GO:0004788">
    <property type="term" value="F:thiamine diphosphokinase activity"/>
    <property type="evidence" value="ECO:0007669"/>
    <property type="project" value="UniProtKB-UniRule"/>
</dbReference>
<dbReference type="AlphaFoldDB" id="A0A9J6ZDD2"/>
<dbReference type="SMART" id="SM00983">
    <property type="entry name" value="TPK_B1_binding"/>
    <property type="match status" value="1"/>
</dbReference>
<gene>
    <name evidence="7" type="ORF">NAG76_19185</name>
</gene>
<proteinExistence type="predicted"/>
<dbReference type="Pfam" id="PF04263">
    <property type="entry name" value="TPK_catalytic"/>
    <property type="match status" value="1"/>
</dbReference>